<reference evidence="1" key="1">
    <citation type="journal article" date="2015" name="Nature">
        <title>Complex archaea that bridge the gap between prokaryotes and eukaryotes.</title>
        <authorList>
            <person name="Spang A."/>
            <person name="Saw J.H."/>
            <person name="Jorgensen S.L."/>
            <person name="Zaremba-Niedzwiedzka K."/>
            <person name="Martijn J."/>
            <person name="Lind A.E."/>
            <person name="van Eijk R."/>
            <person name="Schleper C."/>
            <person name="Guy L."/>
            <person name="Ettema T.J."/>
        </authorList>
    </citation>
    <scope>NUCLEOTIDE SEQUENCE</scope>
</reference>
<sequence length="647" mass="69859">YILQTSAVPTLISDLFSSLGTRPTARPAAMTDVEKLISFSDKQVEEVMGKWDTESQVRDQVSEMKREAGIEKGQYVVKRPIIIPTDIKKPITKGGEVVYEAGEKTAVSPEYINALKEQIVQTLDERGLSEKYFKGLQKQILKESGQAEMDAAQMSAALSAIQDARPYKLQVGGLWEQVITKDTEFKLSSQMSILGATDFKDALKSINSYIEDNLIPTIVFVGLLVRALGKNIKSALTFKTAASSYTGLDEIVRRTEERLARLKGSRKRDVGDDGVVLDDGEATGNREARIKKENIALTERFAILDRLQVYGYTSLEILREKLRILDKDYPERLSEIAKLEEKLNSQRTKELVKYSKLLKTTFSEGIEGLLKGETGIKDFATTVADVFKDTLIKELSGLITKQIFKATGLGDIFSKQMFAIKHGFEYGANITQKAIVSGFNMGTGLSRGGGGGGITPTTFGGVGPLENRQIGTTPTGIPVYQTKSGQITSSKGISPGVIGSGVTGAMTGFSQFQQVQAAGGSMGQSIGSGILTGGGAAAMMGGMMNLGAGGALLGLGPVGWIALGIMAAIGGSLLGQTDEPETYREEIREQTVQISSRIDVSNSHLEWVNRNLVALRQELTYILPQSAYLSERGIADDFAIGVQRGGQ</sequence>
<dbReference type="AlphaFoldDB" id="A0A0F9PAX4"/>
<proteinExistence type="predicted"/>
<evidence type="ECO:0000313" key="1">
    <source>
        <dbReference type="EMBL" id="KKM98130.1"/>
    </source>
</evidence>
<dbReference type="EMBL" id="LAZR01005662">
    <property type="protein sequence ID" value="KKM98130.1"/>
    <property type="molecule type" value="Genomic_DNA"/>
</dbReference>
<organism evidence="1">
    <name type="scientific">marine sediment metagenome</name>
    <dbReference type="NCBI Taxonomy" id="412755"/>
    <lineage>
        <taxon>unclassified sequences</taxon>
        <taxon>metagenomes</taxon>
        <taxon>ecological metagenomes</taxon>
    </lineage>
</organism>
<name>A0A0F9PAX4_9ZZZZ</name>
<feature type="non-terminal residue" evidence="1">
    <location>
        <position position="1"/>
    </location>
</feature>
<gene>
    <name evidence="1" type="ORF">LCGC14_1161040</name>
</gene>
<comment type="caution">
    <text evidence="1">The sequence shown here is derived from an EMBL/GenBank/DDBJ whole genome shotgun (WGS) entry which is preliminary data.</text>
</comment>
<protein>
    <submittedName>
        <fullName evidence="1">Uncharacterized protein</fullName>
    </submittedName>
</protein>
<accession>A0A0F9PAX4</accession>